<evidence type="ECO:0000256" key="1">
    <source>
        <dbReference type="SAM" id="SignalP"/>
    </source>
</evidence>
<proteinExistence type="predicted"/>
<feature type="signal peptide" evidence="1">
    <location>
        <begin position="1"/>
        <end position="26"/>
    </location>
</feature>
<dbReference type="EMBL" id="DSMU01000353">
    <property type="protein sequence ID" value="HEL66125.1"/>
    <property type="molecule type" value="Genomic_DNA"/>
</dbReference>
<accession>A0A7C2E472</accession>
<evidence type="ECO:0000313" key="2">
    <source>
        <dbReference type="EMBL" id="HEL66125.1"/>
    </source>
</evidence>
<gene>
    <name evidence="2" type="ORF">ENQ34_05550</name>
</gene>
<sequence length="168" mass="17875">MTRKTVLILVISLVFATILASSAAMAAAPAGSSIISNSLTHTLAAGQEQIKLSWIQEPPASANIGKPFTVDVEAINTGGQIERVLYIVEIKKDGKPATPADVQISGKTESEPQTYPLGYDSAHGFFYWGQPSGFTFPGNTPREATFEVTVKNAGTYSVEIYAVQLPQA</sequence>
<feature type="chain" id="PRO_5027857916" description="CARDB domain-containing protein" evidence="1">
    <location>
        <begin position="27"/>
        <end position="168"/>
    </location>
</feature>
<comment type="caution">
    <text evidence="2">The sequence shown here is derived from an EMBL/GenBank/DDBJ whole genome shotgun (WGS) entry which is preliminary data.</text>
</comment>
<keyword evidence="1" id="KW-0732">Signal</keyword>
<evidence type="ECO:0008006" key="3">
    <source>
        <dbReference type="Google" id="ProtNLM"/>
    </source>
</evidence>
<protein>
    <recommendedName>
        <fullName evidence="3">CARDB domain-containing protein</fullName>
    </recommendedName>
</protein>
<organism evidence="2">
    <name type="scientific">Ammonifex degensii</name>
    <dbReference type="NCBI Taxonomy" id="42838"/>
    <lineage>
        <taxon>Bacteria</taxon>
        <taxon>Bacillati</taxon>
        <taxon>Bacillota</taxon>
        <taxon>Clostridia</taxon>
        <taxon>Thermoanaerobacterales</taxon>
        <taxon>Thermoanaerobacteraceae</taxon>
        <taxon>Ammonifex</taxon>
    </lineage>
</organism>
<name>A0A7C2E472_9THEO</name>
<reference evidence="2" key="1">
    <citation type="journal article" date="2020" name="mSystems">
        <title>Genome- and Community-Level Interaction Insights into Carbon Utilization and Element Cycling Functions of Hydrothermarchaeota in Hydrothermal Sediment.</title>
        <authorList>
            <person name="Zhou Z."/>
            <person name="Liu Y."/>
            <person name="Xu W."/>
            <person name="Pan J."/>
            <person name="Luo Z.H."/>
            <person name="Li M."/>
        </authorList>
    </citation>
    <scope>NUCLEOTIDE SEQUENCE [LARGE SCALE GENOMIC DNA]</scope>
    <source>
        <strain evidence="2">SpSt-300</strain>
    </source>
</reference>
<dbReference type="AlphaFoldDB" id="A0A7C2E472"/>